<keyword evidence="3 5" id="KW-0371">Homeobox</keyword>
<feature type="compositionally biased region" description="Polar residues" evidence="7">
    <location>
        <begin position="108"/>
        <end position="118"/>
    </location>
</feature>
<dbReference type="GeneTree" id="ENSGT00670000098076"/>
<evidence type="ECO:0000313" key="10">
    <source>
        <dbReference type="Proteomes" id="UP000007635"/>
    </source>
</evidence>
<keyword evidence="4 5" id="KW-0539">Nucleus</keyword>
<dbReference type="GO" id="GO:0106336">
    <property type="term" value="P:yolk syncytial layer development"/>
    <property type="evidence" value="ECO:0007669"/>
    <property type="project" value="Ensembl"/>
</dbReference>
<dbReference type="InterPro" id="IPR009057">
    <property type="entry name" value="Homeodomain-like_sf"/>
</dbReference>
<proteinExistence type="predicted"/>
<dbReference type="PROSITE" id="PS00027">
    <property type="entry name" value="HOMEOBOX_1"/>
    <property type="match status" value="1"/>
</dbReference>
<dbReference type="PROSITE" id="PS50071">
    <property type="entry name" value="HOMEOBOX_2"/>
    <property type="match status" value="1"/>
</dbReference>
<dbReference type="InterPro" id="IPR050460">
    <property type="entry name" value="Distal-less_Homeobox_TF"/>
</dbReference>
<accession>G3NCA1</accession>
<feature type="compositionally biased region" description="Low complexity" evidence="7">
    <location>
        <begin position="124"/>
        <end position="137"/>
    </location>
</feature>
<dbReference type="CTD" id="79923"/>
<dbReference type="PANTHER" id="PTHR24327">
    <property type="entry name" value="HOMEOBOX PROTEIN"/>
    <property type="match status" value="1"/>
</dbReference>
<dbReference type="CDD" id="cd00086">
    <property type="entry name" value="homeodomain"/>
    <property type="match status" value="1"/>
</dbReference>
<evidence type="ECO:0000256" key="1">
    <source>
        <dbReference type="ARBA" id="ARBA00003263"/>
    </source>
</evidence>
<dbReference type="InParanoid" id="G3NCA1"/>
<feature type="region of interest" description="Disordered" evidence="7">
    <location>
        <begin position="61"/>
        <end position="215"/>
    </location>
</feature>
<reference evidence="9" key="2">
    <citation type="submission" date="2025-08" db="UniProtKB">
        <authorList>
            <consortium name="Ensembl"/>
        </authorList>
    </citation>
    <scope>IDENTIFICATION</scope>
</reference>
<dbReference type="GO" id="GO:0000978">
    <property type="term" value="F:RNA polymerase II cis-regulatory region sequence-specific DNA binding"/>
    <property type="evidence" value="ECO:0007669"/>
    <property type="project" value="TreeGrafter"/>
</dbReference>
<feature type="compositionally biased region" description="Polar residues" evidence="7">
    <location>
        <begin position="167"/>
        <end position="192"/>
    </location>
</feature>
<evidence type="ECO:0000256" key="7">
    <source>
        <dbReference type="SAM" id="MobiDB-lite"/>
    </source>
</evidence>
<dbReference type="GO" id="GO:0003682">
    <property type="term" value="F:chromatin binding"/>
    <property type="evidence" value="ECO:0007669"/>
    <property type="project" value="Ensembl"/>
</dbReference>
<sequence>MADWKAQISYNYNPSYHAYAYGLVYQSGPEPNHGNPGGWGEAGVTDWSNYNAGVTQAYYAAAAAPRTREESPPHSPEQQAVNGHGHYQATGVYLGDPQAGRLPRTHDASQAGSDSTSDSEAHASPNSWSSGSSREGSLPQTDSTTWRKTETEAEERDNEASCRSPDASGSQVDEPSTFAASGNQDTNTTSVHLPSGASKKPCTSTANTPKGKMRAAFSESQMSALVQRFSIQRYLTPAEMKNLAEMTGLTYKQVKTWFQNRRMKLRRHQKDTSWVSERYNKGSPIHGAMYANGATHMTPYQGEVRPRLKENYNLQMMETAFKKTAPQNMAFYLAAMGSAAGSAGYPSWSPGASQNPMPHRPQMACWSMPPGGGHYEYNPNAFHPASATTANNAGEDMSLEGKGAAAVNSHGSLNTSMVHNGQSC</sequence>
<dbReference type="SMART" id="SM00389">
    <property type="entry name" value="HOX"/>
    <property type="match status" value="1"/>
</dbReference>
<feature type="DNA-binding region" description="Homeobox" evidence="5">
    <location>
        <begin position="210"/>
        <end position="269"/>
    </location>
</feature>
<dbReference type="Ensembl" id="ENSGACT00000002961.2">
    <property type="protein sequence ID" value="ENSGACP00000002950.2"/>
    <property type="gene ID" value="ENSGACG00000002275.2"/>
</dbReference>
<dbReference type="InterPro" id="IPR001356">
    <property type="entry name" value="HD"/>
</dbReference>
<evidence type="ECO:0000256" key="6">
    <source>
        <dbReference type="RuleBase" id="RU000682"/>
    </source>
</evidence>
<dbReference type="Pfam" id="PF00046">
    <property type="entry name" value="Homeodomain"/>
    <property type="match status" value="1"/>
</dbReference>
<dbReference type="GO" id="GO:0034728">
    <property type="term" value="P:nucleosome organization"/>
    <property type="evidence" value="ECO:0007669"/>
    <property type="project" value="Ensembl"/>
</dbReference>
<dbReference type="GO" id="GO:1904864">
    <property type="term" value="P:negative regulation of beta-catenin-TCF complex assembly"/>
    <property type="evidence" value="ECO:0007669"/>
    <property type="project" value="Ensembl"/>
</dbReference>
<dbReference type="Proteomes" id="UP000007635">
    <property type="component" value="Chromosome XXI"/>
</dbReference>
<keyword evidence="2 5" id="KW-0238">DNA-binding</keyword>
<evidence type="ECO:0000256" key="2">
    <source>
        <dbReference type="ARBA" id="ARBA00023125"/>
    </source>
</evidence>
<dbReference type="AlphaFoldDB" id="G3NCA1"/>
<dbReference type="GO" id="GO:0043622">
    <property type="term" value="P:cortical microtubule organization"/>
    <property type="evidence" value="ECO:0007669"/>
    <property type="project" value="Ensembl"/>
</dbReference>
<protein>
    <submittedName>
        <fullName evidence="9">Nanog homeobox</fullName>
    </submittedName>
</protein>
<dbReference type="SUPFAM" id="SSF46689">
    <property type="entry name" value="Homeodomain-like"/>
    <property type="match status" value="1"/>
</dbReference>
<dbReference type="GO" id="GO:1905936">
    <property type="term" value="P:regulation of germ cell proliferation"/>
    <property type="evidence" value="ECO:0007669"/>
    <property type="project" value="Ensembl"/>
</dbReference>
<evidence type="ECO:0000259" key="8">
    <source>
        <dbReference type="PROSITE" id="PS50071"/>
    </source>
</evidence>
<dbReference type="InterPro" id="IPR017970">
    <property type="entry name" value="Homeobox_CS"/>
</dbReference>
<dbReference type="GeneID" id="120811804"/>
<dbReference type="PANTHER" id="PTHR24327:SF88">
    <property type="entry name" value="NANOG"/>
    <property type="match status" value="1"/>
</dbReference>
<dbReference type="KEGG" id="gat:120811804"/>
<feature type="domain" description="Homeobox" evidence="8">
    <location>
        <begin position="208"/>
        <end position="268"/>
    </location>
</feature>
<reference evidence="9" key="3">
    <citation type="submission" date="2025-09" db="UniProtKB">
        <authorList>
            <consortium name="Ensembl"/>
        </authorList>
    </citation>
    <scope>IDENTIFICATION</scope>
</reference>
<dbReference type="RefSeq" id="XP_040023388.1">
    <property type="nucleotide sequence ID" value="XM_040167454.1"/>
</dbReference>
<dbReference type="GO" id="GO:0090090">
    <property type="term" value="P:negative regulation of canonical Wnt signaling pathway"/>
    <property type="evidence" value="ECO:0007669"/>
    <property type="project" value="Ensembl"/>
</dbReference>
<dbReference type="Gene3D" id="1.10.10.60">
    <property type="entry name" value="Homeodomain-like"/>
    <property type="match status" value="1"/>
</dbReference>
<evidence type="ECO:0000256" key="4">
    <source>
        <dbReference type="ARBA" id="ARBA00023242"/>
    </source>
</evidence>
<evidence type="ECO:0000256" key="3">
    <source>
        <dbReference type="ARBA" id="ARBA00023155"/>
    </source>
</evidence>
<dbReference type="GO" id="GO:0001706">
    <property type="term" value="P:endoderm formation"/>
    <property type="evidence" value="ECO:0007669"/>
    <property type="project" value="Ensembl"/>
</dbReference>
<dbReference type="GO" id="GO:0005634">
    <property type="term" value="C:nucleus"/>
    <property type="evidence" value="ECO:0007669"/>
    <property type="project" value="UniProtKB-SubCell"/>
</dbReference>
<comment type="subcellular location">
    <subcellularLocation>
        <location evidence="5 6">Nucleus</location>
    </subcellularLocation>
</comment>
<keyword evidence="10" id="KW-1185">Reference proteome</keyword>
<comment type="function">
    <text evidence="1">Sequence-specific transcription factor which is part of a developmental regulatory system that provides cells with specific positional identities on the anterior-posterior axis.</text>
</comment>
<evidence type="ECO:0000256" key="5">
    <source>
        <dbReference type="PROSITE-ProRule" id="PRU00108"/>
    </source>
</evidence>
<organism evidence="9 10">
    <name type="scientific">Gasterosteus aculeatus aculeatus</name>
    <name type="common">three-spined stickleback</name>
    <dbReference type="NCBI Taxonomy" id="481459"/>
    <lineage>
        <taxon>Eukaryota</taxon>
        <taxon>Metazoa</taxon>
        <taxon>Chordata</taxon>
        <taxon>Craniata</taxon>
        <taxon>Vertebrata</taxon>
        <taxon>Euteleostomi</taxon>
        <taxon>Actinopterygii</taxon>
        <taxon>Neopterygii</taxon>
        <taxon>Teleostei</taxon>
        <taxon>Neoteleostei</taxon>
        <taxon>Acanthomorphata</taxon>
        <taxon>Eupercaria</taxon>
        <taxon>Perciformes</taxon>
        <taxon>Cottioidei</taxon>
        <taxon>Gasterosteales</taxon>
        <taxon>Gasterosteidae</taxon>
        <taxon>Gasterosteus</taxon>
    </lineage>
</organism>
<reference evidence="9 10" key="1">
    <citation type="journal article" date="2021" name="G3 (Bethesda)">
        <title>Improved contiguity of the threespine stickleback genome using long-read sequencing.</title>
        <authorList>
            <person name="Nath S."/>
            <person name="Shaw D.E."/>
            <person name="White M.A."/>
        </authorList>
    </citation>
    <scope>NUCLEOTIDE SEQUENCE [LARGE SCALE GENOMIC DNA]</scope>
    <source>
        <strain evidence="9 10">Lake Benthic</strain>
    </source>
</reference>
<dbReference type="GO" id="GO:0045892">
    <property type="term" value="P:negative regulation of DNA-templated transcription"/>
    <property type="evidence" value="ECO:0007669"/>
    <property type="project" value="Ensembl"/>
</dbReference>
<dbReference type="GO" id="GO:0042802">
    <property type="term" value="F:identical protein binding"/>
    <property type="evidence" value="ECO:0007669"/>
    <property type="project" value="Ensembl"/>
</dbReference>
<dbReference type="GO" id="GO:0000981">
    <property type="term" value="F:DNA-binding transcription factor activity, RNA polymerase II-specific"/>
    <property type="evidence" value="ECO:0007669"/>
    <property type="project" value="InterPro"/>
</dbReference>
<dbReference type="STRING" id="69293.ENSGACP00000002950"/>
<name>G3NCA1_GASAC</name>
<dbReference type="GO" id="GO:0030036">
    <property type="term" value="P:actin cytoskeleton organization"/>
    <property type="evidence" value="ECO:0007669"/>
    <property type="project" value="Ensembl"/>
</dbReference>
<dbReference type="GO" id="GO:0090504">
    <property type="term" value="P:epiboly"/>
    <property type="evidence" value="ECO:0007669"/>
    <property type="project" value="Ensembl"/>
</dbReference>
<evidence type="ECO:0000313" key="9">
    <source>
        <dbReference type="Ensembl" id="ENSGACP00000002950.2"/>
    </source>
</evidence>
<dbReference type="Bgee" id="ENSGACG00000002275">
    <property type="expression patterns" value="Expressed in testis and 1 other cell type or tissue"/>
</dbReference>